<dbReference type="PANTHER" id="PTHR37809">
    <property type="entry name" value="RIBOSOMAL PROTEIN S12 METHYLTHIOTRANSFERASE ACCESSORY FACTOR YCAO"/>
    <property type="match status" value="1"/>
</dbReference>
<dbReference type="Pfam" id="PF02624">
    <property type="entry name" value="YcaO"/>
    <property type="match status" value="1"/>
</dbReference>
<dbReference type="InterPro" id="IPR056413">
    <property type="entry name" value="TPR_CcmH_CycH"/>
</dbReference>
<dbReference type="PANTHER" id="PTHR37809:SF1">
    <property type="entry name" value="RIBOSOMAL PROTEIN S12 METHYLTHIOTRANSFERASE ACCESSORY FACTOR YCAO"/>
    <property type="match status" value="1"/>
</dbReference>
<dbReference type="Pfam" id="PF23914">
    <property type="entry name" value="TPR_CcmH_CycH"/>
    <property type="match status" value="1"/>
</dbReference>
<dbReference type="SMART" id="SM00028">
    <property type="entry name" value="TPR"/>
    <property type="match status" value="4"/>
</dbReference>
<feature type="repeat" description="TPR" evidence="1">
    <location>
        <begin position="530"/>
        <end position="563"/>
    </location>
</feature>
<sequence length="576" mass="64912">MPNKIILNDAFKGFTLDQDKIVPPEETVKRFKKKLKSLDLDILKHTKRIDNGRLGIPVYLSSCGKDALSVIGTKKQMGKGATTHQAEASAVMELAERFSFYSFRNNADNFIVEKYRNLKDKAIPFETIVRSVHDDSKELETTTKIFENIPLKWTKAYNLTQDKEILIPFDWFFTINEFNGTSVGNCTEEALIQGICEVVERHTSSIISQNSLKTPSINADSVREPLVEEMIQKYRNAGIKLYISDFTLDLGIPTVGILAYDPSTFPEKSEIVWTAGTTPDPQKALSRALSEVAQLAGDFNTCSNYVASGLPKLKKIKKAAFITNSETKINITDLPDISDNNIKIEVQNCVSILAKKKFEVIIVNTTHPLLEIPAFYTIIPGAHFRERSLETSVGMFSAKLISKNTKPEEAVCSLKKMDDLLPGKYYVKFYLGLCHLSMNDQETALTYFNQALELNPIKQDAASIYSYMGVCLKSMGEYRKALEVLNKGEKSDSARTDIYNLMGFCNFSLKEYEKAIECFQKVLKLDPGSAIDYANIASNYRDMGKRGKAIKYYEIALSIDPEIDFARTNLEKLRRI</sequence>
<feature type="domain" description="YcaO" evidence="2">
    <location>
        <begin position="78"/>
        <end position="381"/>
    </location>
</feature>
<dbReference type="Gene3D" id="3.30.40.250">
    <property type="match status" value="1"/>
</dbReference>
<dbReference type="InterPro" id="IPR019734">
    <property type="entry name" value="TPR_rpt"/>
</dbReference>
<evidence type="ECO:0000313" key="4">
    <source>
        <dbReference type="Proteomes" id="UP000603545"/>
    </source>
</evidence>
<name>A0A8J6N996_9BACT</name>
<dbReference type="NCBIfam" id="TIGR00702">
    <property type="entry name" value="YcaO-type kinase domain"/>
    <property type="match status" value="1"/>
</dbReference>
<dbReference type="EMBL" id="JACNLL010000075">
    <property type="protein sequence ID" value="MBC8200081.1"/>
    <property type="molecule type" value="Genomic_DNA"/>
</dbReference>
<dbReference type="PROSITE" id="PS50293">
    <property type="entry name" value="TPR_REGION"/>
    <property type="match status" value="1"/>
</dbReference>
<evidence type="ECO:0000313" key="3">
    <source>
        <dbReference type="EMBL" id="MBC8200081.1"/>
    </source>
</evidence>
<gene>
    <name evidence="3" type="ORF">H8E80_08595</name>
</gene>
<reference evidence="3 4" key="1">
    <citation type="submission" date="2020-08" db="EMBL/GenBank/DDBJ databases">
        <title>Bridging the membrane lipid divide: bacteria of the FCB group superphylum have the potential to synthesize archaeal ether lipids.</title>
        <authorList>
            <person name="Villanueva L."/>
            <person name="Von Meijenfeldt F.A.B."/>
            <person name="Westbye A.B."/>
            <person name="Yadav S."/>
            <person name="Hopmans E.C."/>
            <person name="Dutilh B.E."/>
            <person name="Sinninghe Damste J.S."/>
        </authorList>
    </citation>
    <scope>NUCLEOTIDE SEQUENCE [LARGE SCALE GENOMIC DNA]</scope>
    <source>
        <strain evidence="3">NIOZ-UU82</strain>
    </source>
</reference>
<dbReference type="SUPFAM" id="SSF48452">
    <property type="entry name" value="TPR-like"/>
    <property type="match status" value="1"/>
</dbReference>
<organism evidence="3 4">
    <name type="scientific">Candidatus Desulfaltia bathyphila</name>
    <dbReference type="NCBI Taxonomy" id="2841697"/>
    <lineage>
        <taxon>Bacteria</taxon>
        <taxon>Pseudomonadati</taxon>
        <taxon>Thermodesulfobacteriota</taxon>
        <taxon>Desulfobacteria</taxon>
        <taxon>Desulfobacterales</taxon>
        <taxon>Desulfobacterales incertae sedis</taxon>
        <taxon>Candidatus Desulfaltia</taxon>
    </lineage>
</organism>
<feature type="repeat" description="TPR" evidence="1">
    <location>
        <begin position="496"/>
        <end position="529"/>
    </location>
</feature>
<dbReference type="PROSITE" id="PS50005">
    <property type="entry name" value="TPR"/>
    <property type="match status" value="3"/>
</dbReference>
<dbReference type="PROSITE" id="PS51664">
    <property type="entry name" value="YCAO"/>
    <property type="match status" value="1"/>
</dbReference>
<dbReference type="InterPro" id="IPR011990">
    <property type="entry name" value="TPR-like_helical_dom_sf"/>
</dbReference>
<feature type="repeat" description="TPR" evidence="1">
    <location>
        <begin position="425"/>
        <end position="458"/>
    </location>
</feature>
<dbReference type="InterPro" id="IPR003776">
    <property type="entry name" value="YcaO-like_dom"/>
</dbReference>
<evidence type="ECO:0000256" key="1">
    <source>
        <dbReference type="PROSITE-ProRule" id="PRU00339"/>
    </source>
</evidence>
<dbReference type="Pfam" id="PF13181">
    <property type="entry name" value="TPR_8"/>
    <property type="match status" value="1"/>
</dbReference>
<dbReference type="Gene3D" id="3.30.1330.230">
    <property type="match status" value="1"/>
</dbReference>
<comment type="caution">
    <text evidence="3">The sequence shown here is derived from an EMBL/GenBank/DDBJ whole genome shotgun (WGS) entry which is preliminary data.</text>
</comment>
<accession>A0A8J6N996</accession>
<dbReference type="Proteomes" id="UP000603545">
    <property type="component" value="Unassembled WGS sequence"/>
</dbReference>
<dbReference type="Gene3D" id="1.25.40.10">
    <property type="entry name" value="Tetratricopeptide repeat domain"/>
    <property type="match status" value="1"/>
</dbReference>
<keyword evidence="1" id="KW-0802">TPR repeat</keyword>
<dbReference type="Gene3D" id="3.30.160.660">
    <property type="match status" value="1"/>
</dbReference>
<dbReference type="AlphaFoldDB" id="A0A8J6N996"/>
<protein>
    <submittedName>
        <fullName evidence="3">YcaO-like family protein</fullName>
    </submittedName>
</protein>
<proteinExistence type="predicted"/>
<evidence type="ECO:0000259" key="2">
    <source>
        <dbReference type="PROSITE" id="PS51664"/>
    </source>
</evidence>